<feature type="non-terminal residue" evidence="7">
    <location>
        <position position="1"/>
    </location>
</feature>
<evidence type="ECO:0000256" key="6">
    <source>
        <dbReference type="SAM" id="Phobius"/>
    </source>
</evidence>
<dbReference type="PANTHER" id="PTHR30618:SF0">
    <property type="entry name" value="PURINE-URACIL PERMEASE NCS1"/>
    <property type="match status" value="1"/>
</dbReference>
<proteinExistence type="inferred from homology"/>
<evidence type="ECO:0000256" key="3">
    <source>
        <dbReference type="ARBA" id="ARBA00022692"/>
    </source>
</evidence>
<accession>E1Z6W1</accession>
<dbReference type="PANTHER" id="PTHR30618">
    <property type="entry name" value="NCS1 FAMILY PURINE/PYRIMIDINE TRANSPORTER"/>
    <property type="match status" value="1"/>
</dbReference>
<keyword evidence="3 6" id="KW-0812">Transmembrane</keyword>
<dbReference type="Gene3D" id="1.10.4160.10">
    <property type="entry name" value="Hydantoin permease"/>
    <property type="match status" value="2"/>
</dbReference>
<sequence>PLLHSPDLSPVPPAQRTFSAWDMAALWVGLVVSVSSWFLAGGLVDLGMSWQEGILCVLLANTIVLAPMVLMGHAGVKYGVPFPVLARSSFGIRGAILPAVLRGCVAACWFGLNTWLGGAAIHQMAQTLAGGALGGGAASGRPCSARPTCPHSPPALAPSLPPPAPQVVILLRGMEGIRLLEKYSAPVLIALTACLLVWAVGAAGGWGPMLSTPSMFAPGQPQAGRFWPVFLPSLSSQIGYWATLALNIPDFTRCVCVCVISPGRFTFQGGALLTSVVGLVIQPWHLVSSTSAFFNWLIAYSVLLGPIAGILLADYYWVRRRRLDLDALYSTYPSAPYHYRGGWNPAALAALAAGAAPTLPGLLHVLPGTPAPRLCLHLYHAAWFVGFAVGGAVYALLMRRHYRLQ</sequence>
<feature type="transmembrane region" description="Helical" evidence="6">
    <location>
        <begin position="20"/>
        <end position="41"/>
    </location>
</feature>
<feature type="transmembrane region" description="Helical" evidence="6">
    <location>
        <begin position="183"/>
        <end position="206"/>
    </location>
</feature>
<evidence type="ECO:0000256" key="1">
    <source>
        <dbReference type="ARBA" id="ARBA00004141"/>
    </source>
</evidence>
<dbReference type="AlphaFoldDB" id="E1Z6W1"/>
<dbReference type="GO" id="GO:0015205">
    <property type="term" value="F:nucleobase transmembrane transporter activity"/>
    <property type="evidence" value="ECO:0007669"/>
    <property type="project" value="TreeGrafter"/>
</dbReference>
<evidence type="ECO:0008006" key="9">
    <source>
        <dbReference type="Google" id="ProtNLM"/>
    </source>
</evidence>
<feature type="transmembrane region" description="Helical" evidence="6">
    <location>
        <begin position="269"/>
        <end position="287"/>
    </location>
</feature>
<dbReference type="KEGG" id="cvr:CHLNCDRAFT_16619"/>
<feature type="transmembrane region" description="Helical" evidence="6">
    <location>
        <begin position="53"/>
        <end position="75"/>
    </location>
</feature>
<dbReference type="OMA" id="GWNWRAV"/>
<dbReference type="InterPro" id="IPR001248">
    <property type="entry name" value="Pur-cyt_permease"/>
</dbReference>
<reference evidence="7 8" key="1">
    <citation type="journal article" date="2010" name="Plant Cell">
        <title>The Chlorella variabilis NC64A genome reveals adaptation to photosymbiosis, coevolution with viruses, and cryptic sex.</title>
        <authorList>
            <person name="Blanc G."/>
            <person name="Duncan G."/>
            <person name="Agarkova I."/>
            <person name="Borodovsky M."/>
            <person name="Gurnon J."/>
            <person name="Kuo A."/>
            <person name="Lindquist E."/>
            <person name="Lucas S."/>
            <person name="Pangilinan J."/>
            <person name="Polle J."/>
            <person name="Salamov A."/>
            <person name="Terry A."/>
            <person name="Yamada T."/>
            <person name="Dunigan D.D."/>
            <person name="Grigoriev I.V."/>
            <person name="Claverie J.M."/>
            <person name="Van Etten J.L."/>
        </authorList>
    </citation>
    <scope>NUCLEOTIDE SEQUENCE [LARGE SCALE GENOMIC DNA]</scope>
    <source>
        <strain evidence="7 8">NC64A</strain>
    </source>
</reference>
<dbReference type="STRING" id="554065.E1Z6W1"/>
<evidence type="ECO:0000313" key="8">
    <source>
        <dbReference type="Proteomes" id="UP000008141"/>
    </source>
</evidence>
<evidence type="ECO:0000256" key="4">
    <source>
        <dbReference type="ARBA" id="ARBA00022989"/>
    </source>
</evidence>
<evidence type="ECO:0000256" key="2">
    <source>
        <dbReference type="ARBA" id="ARBA00008974"/>
    </source>
</evidence>
<keyword evidence="4 6" id="KW-1133">Transmembrane helix</keyword>
<organism evidence="8">
    <name type="scientific">Chlorella variabilis</name>
    <name type="common">Green alga</name>
    <dbReference type="NCBI Taxonomy" id="554065"/>
    <lineage>
        <taxon>Eukaryota</taxon>
        <taxon>Viridiplantae</taxon>
        <taxon>Chlorophyta</taxon>
        <taxon>core chlorophytes</taxon>
        <taxon>Trebouxiophyceae</taxon>
        <taxon>Chlorellales</taxon>
        <taxon>Chlorellaceae</taxon>
        <taxon>Chlorella clade</taxon>
        <taxon>Chlorella</taxon>
    </lineage>
</organism>
<evidence type="ECO:0000313" key="7">
    <source>
        <dbReference type="EMBL" id="EFN58419.1"/>
    </source>
</evidence>
<protein>
    <recommendedName>
        <fullName evidence="9">Nitrate reductase</fullName>
    </recommendedName>
</protein>
<feature type="transmembrane region" description="Helical" evidence="6">
    <location>
        <begin position="95"/>
        <end position="116"/>
    </location>
</feature>
<feature type="transmembrane region" description="Helical" evidence="6">
    <location>
        <begin position="378"/>
        <end position="397"/>
    </location>
</feature>
<dbReference type="FunCoup" id="E1Z6W1">
    <property type="interactions" value="51"/>
</dbReference>
<feature type="transmembrane region" description="Helical" evidence="6">
    <location>
        <begin position="293"/>
        <end position="313"/>
    </location>
</feature>
<dbReference type="GeneID" id="17358220"/>
<name>E1Z6W1_CHLVA</name>
<feature type="non-terminal residue" evidence="7">
    <location>
        <position position="405"/>
    </location>
</feature>
<keyword evidence="8" id="KW-1185">Reference proteome</keyword>
<gene>
    <name evidence="7" type="ORF">CHLNCDRAFT_16619</name>
</gene>
<keyword evidence="5 6" id="KW-0472">Membrane</keyword>
<dbReference type="InParanoid" id="E1Z6W1"/>
<dbReference type="InterPro" id="IPR045225">
    <property type="entry name" value="Uracil/uridine/allantoin_perm"/>
</dbReference>
<comment type="subcellular location">
    <subcellularLocation>
        <location evidence="1">Membrane</location>
        <topology evidence="1">Multi-pass membrane protein</topology>
    </subcellularLocation>
</comment>
<dbReference type="RefSeq" id="XP_005850521.1">
    <property type="nucleotide sequence ID" value="XM_005850459.1"/>
</dbReference>
<feature type="transmembrane region" description="Helical" evidence="6">
    <location>
        <begin position="346"/>
        <end position="366"/>
    </location>
</feature>
<dbReference type="OrthoDB" id="2018619at2759"/>
<dbReference type="GO" id="GO:0005886">
    <property type="term" value="C:plasma membrane"/>
    <property type="evidence" value="ECO:0007669"/>
    <property type="project" value="TreeGrafter"/>
</dbReference>
<dbReference type="Proteomes" id="UP000008141">
    <property type="component" value="Unassembled WGS sequence"/>
</dbReference>
<feature type="transmembrane region" description="Helical" evidence="6">
    <location>
        <begin position="226"/>
        <end position="248"/>
    </location>
</feature>
<dbReference type="eggNOG" id="KOG2466">
    <property type="taxonomic scope" value="Eukaryota"/>
</dbReference>
<dbReference type="Pfam" id="PF02133">
    <property type="entry name" value="Transp_cyt_pur"/>
    <property type="match status" value="2"/>
</dbReference>
<dbReference type="EMBL" id="GL433837">
    <property type="protein sequence ID" value="EFN58419.1"/>
    <property type="molecule type" value="Genomic_DNA"/>
</dbReference>
<evidence type="ECO:0000256" key="5">
    <source>
        <dbReference type="ARBA" id="ARBA00023136"/>
    </source>
</evidence>
<comment type="similarity">
    <text evidence="2">Belongs to the purine-cytosine permease (2.A.39) family.</text>
</comment>